<organism evidence="1 2">
    <name type="scientific">Trichothecium roseum</name>
    <dbReference type="NCBI Taxonomy" id="47278"/>
    <lineage>
        <taxon>Eukaryota</taxon>
        <taxon>Fungi</taxon>
        <taxon>Dikarya</taxon>
        <taxon>Ascomycota</taxon>
        <taxon>Pezizomycotina</taxon>
        <taxon>Sordariomycetes</taxon>
        <taxon>Hypocreomycetidae</taxon>
        <taxon>Hypocreales</taxon>
        <taxon>Hypocreales incertae sedis</taxon>
        <taxon>Trichothecium</taxon>
    </lineage>
</organism>
<sequence length="466" mass="52436">MNCGICGRGHDSKRLPFLCAVDARNHMFEGRLKNVQLLLENESLKKDIDARVEVSTLEELRAQQLISEDQTQRILDAARQLQDEIRAAKAEAEKKRATIARRRGALAADSQGLAERRVKQQKDLEKSTNMTRYRWSQEAQSMSEVRKFLCFESAHLYGLRRVPKPGSRKSFEYYLGGLPVVDPLRMNSLAPDVINTSLGHITHVLRLASHYLSIRLPAEIIHPHADHPLPAIYNLANSYRAHDESDSGTPNAADSDSSPKPCPLYIRKPLPQLYKEDTSSFSHFMEGVSLLMYNISWLCCSQGLFAAADRTSFEDICQMGRNLYKLLIHSQLPQNRVLQPAADPKKVKGKSGQEEGRSPKWMGRYSHGTLYYSLNSAEGNEVIRVIGLPLPVSLADKLKRKMVGDAPGPDWEYLEDDAWEMDVPDVPSESIMIEHQSRNGNGKEKEKANGGSANKQFKGWTKVLNV</sequence>
<name>A0ACC0V081_9HYPO</name>
<gene>
    <name evidence="1" type="ORF">N3K66_005636</name>
</gene>
<dbReference type="EMBL" id="CM047944">
    <property type="protein sequence ID" value="KAI9899175.1"/>
    <property type="molecule type" value="Genomic_DNA"/>
</dbReference>
<evidence type="ECO:0000313" key="1">
    <source>
        <dbReference type="EMBL" id="KAI9899175.1"/>
    </source>
</evidence>
<evidence type="ECO:0000313" key="2">
    <source>
        <dbReference type="Proteomes" id="UP001163324"/>
    </source>
</evidence>
<keyword evidence="2" id="KW-1185">Reference proteome</keyword>
<dbReference type="Proteomes" id="UP001163324">
    <property type="component" value="Chromosome 5"/>
</dbReference>
<protein>
    <submittedName>
        <fullName evidence="1">Uncharacterized protein</fullName>
    </submittedName>
</protein>
<reference evidence="1" key="1">
    <citation type="submission" date="2022-10" db="EMBL/GenBank/DDBJ databases">
        <title>Complete Genome of Trichothecium roseum strain YXFP-22015, a Plant Pathogen Isolated from Citrus.</title>
        <authorList>
            <person name="Wang Y."/>
            <person name="Zhu L."/>
        </authorList>
    </citation>
    <scope>NUCLEOTIDE SEQUENCE</scope>
    <source>
        <strain evidence="1">YXFP-22015</strain>
    </source>
</reference>
<comment type="caution">
    <text evidence="1">The sequence shown here is derived from an EMBL/GenBank/DDBJ whole genome shotgun (WGS) entry which is preliminary data.</text>
</comment>
<accession>A0ACC0V081</accession>
<proteinExistence type="predicted"/>